<dbReference type="SUPFAM" id="SSF57716">
    <property type="entry name" value="Glucocorticoid receptor-like (DNA-binding domain)"/>
    <property type="match status" value="1"/>
</dbReference>
<gene>
    <name evidence="3" type="primary">yacG</name>
    <name evidence="5" type="ORF">MEI_00966</name>
</gene>
<evidence type="ECO:0000256" key="3">
    <source>
        <dbReference type="HAMAP-Rule" id="MF_00649"/>
    </source>
</evidence>
<dbReference type="InterPro" id="IPR005584">
    <property type="entry name" value="DNA_gyrase_inhibitor_YacG"/>
</dbReference>
<name>A0ABN0GPG9_BARVI</name>
<dbReference type="HAMAP" id="MF_00649">
    <property type="entry name" value="DNA_gyrase_inhibitor_YacG"/>
    <property type="match status" value="1"/>
</dbReference>
<evidence type="ECO:0000256" key="4">
    <source>
        <dbReference type="SAM" id="MobiDB-lite"/>
    </source>
</evidence>
<comment type="function">
    <text evidence="3">Inhibits all the catalytic activities of DNA gyrase by preventing its interaction with DNA. Acts by binding directly to the C-terminal domain of GyrB, which probably disrupts DNA binding by the gyrase.</text>
</comment>
<dbReference type="EMBL" id="AIMH01000019">
    <property type="protein sequence ID" value="EJF98044.1"/>
    <property type="molecule type" value="Genomic_DNA"/>
</dbReference>
<dbReference type="Pfam" id="PF03884">
    <property type="entry name" value="YacG"/>
    <property type="match status" value="1"/>
</dbReference>
<dbReference type="PANTHER" id="PTHR36150">
    <property type="entry name" value="DNA GYRASE INHIBITOR YACG"/>
    <property type="match status" value="1"/>
</dbReference>
<proteinExistence type="inferred from homology"/>
<dbReference type="RefSeq" id="WP_004866326.1">
    <property type="nucleotide sequence ID" value="NZ_JH725044.1"/>
</dbReference>
<protein>
    <recommendedName>
        <fullName evidence="3">DNA gyrase inhibitor YacG</fullName>
    </recommendedName>
</protein>
<sequence length="118" mass="13573">MREWVKPMEQDKKPQKGERQNEQKQTVKKSNKVGEQKIKQGEEAHQTLIEPNVTQTPNLTQPKTSPMRPPHPCPICGQRAQQNAYPFCSTRCRAIDLNRWLSGAYILPPPPQISDEEE</sequence>
<comment type="subunit">
    <text evidence="3">Interacts with GyrB.</text>
</comment>
<accession>A0ABN0GPG9</accession>
<feature type="compositionally biased region" description="Basic and acidic residues" evidence="4">
    <location>
        <begin position="1"/>
        <end position="22"/>
    </location>
</feature>
<feature type="binding site" evidence="3">
    <location>
        <position position="76"/>
    </location>
    <ligand>
        <name>Zn(2+)</name>
        <dbReference type="ChEBI" id="CHEBI:29105"/>
    </ligand>
</feature>
<keyword evidence="2 3" id="KW-0862">Zinc</keyword>
<feature type="region of interest" description="Disordered" evidence="4">
    <location>
        <begin position="1"/>
        <end position="73"/>
    </location>
</feature>
<evidence type="ECO:0000313" key="6">
    <source>
        <dbReference type="Proteomes" id="UP000008948"/>
    </source>
</evidence>
<keyword evidence="1 3" id="KW-0479">Metal-binding</keyword>
<reference evidence="5 6" key="1">
    <citation type="submission" date="2012-03" db="EMBL/GenBank/DDBJ databases">
        <title>The Genome Sequence of Bartonella vinsonii subsp. arupensis str. Pm136co.</title>
        <authorList>
            <consortium name="The Broad Institute Genome Sequencing Platform"/>
            <consortium name="The Broad Institute Genome Sequencing Center for Infectious Disease"/>
            <person name="Feldgarden M."/>
            <person name="Kirby J."/>
            <person name="Kosoy M."/>
            <person name="Birtles R."/>
            <person name="Probert W.S."/>
            <person name="Chiaraviglio L."/>
            <person name="Young S.K."/>
            <person name="Zeng Q."/>
            <person name="Gargeya S."/>
            <person name="Fitzgerald M."/>
            <person name="Haas B."/>
            <person name="Abouelleil A."/>
            <person name="Alvarado L."/>
            <person name="Arachchi H.M."/>
            <person name="Berlin A."/>
            <person name="Chapman S.B."/>
            <person name="Gearin G."/>
            <person name="Goldberg J."/>
            <person name="Griggs A."/>
            <person name="Gujja S."/>
            <person name="Hansen M."/>
            <person name="Heiman D."/>
            <person name="Howarth C."/>
            <person name="Larimer J."/>
            <person name="Lui A."/>
            <person name="MacDonald P.J.P."/>
            <person name="McCowen C."/>
            <person name="Montmayeur A."/>
            <person name="Murphy C."/>
            <person name="Neiman D."/>
            <person name="Pearson M."/>
            <person name="Priest M."/>
            <person name="Roberts A."/>
            <person name="Saif S."/>
            <person name="Shea T."/>
            <person name="Sisk P."/>
            <person name="Stolte C."/>
            <person name="Sykes S."/>
            <person name="Wortman J."/>
            <person name="Nusbaum C."/>
            <person name="Birren B."/>
        </authorList>
    </citation>
    <scope>NUCLEOTIDE SEQUENCE [LARGE SCALE GENOMIC DNA]</scope>
    <source>
        <strain evidence="5 6">Pm136co</strain>
    </source>
</reference>
<feature type="binding site" evidence="3">
    <location>
        <position position="92"/>
    </location>
    <ligand>
        <name>Zn(2+)</name>
        <dbReference type="ChEBI" id="CHEBI:29105"/>
    </ligand>
</feature>
<organism evidence="5 6">
    <name type="scientific">Bartonella vinsonii subsp. arupensis Pm136co</name>
    <dbReference type="NCBI Taxonomy" id="1094561"/>
    <lineage>
        <taxon>Bacteria</taxon>
        <taxon>Pseudomonadati</taxon>
        <taxon>Pseudomonadota</taxon>
        <taxon>Alphaproteobacteria</taxon>
        <taxon>Hyphomicrobiales</taxon>
        <taxon>Bartonellaceae</taxon>
        <taxon>Bartonella</taxon>
    </lineage>
</organism>
<evidence type="ECO:0000313" key="5">
    <source>
        <dbReference type="EMBL" id="EJF98044.1"/>
    </source>
</evidence>
<keyword evidence="6" id="KW-1185">Reference proteome</keyword>
<dbReference type="PANTHER" id="PTHR36150:SF1">
    <property type="entry name" value="DNA GYRASE INHIBITOR YACG"/>
    <property type="match status" value="1"/>
</dbReference>
<dbReference type="Gene3D" id="3.30.50.10">
    <property type="entry name" value="Erythroid Transcription Factor GATA-1, subunit A"/>
    <property type="match status" value="1"/>
</dbReference>
<comment type="cofactor">
    <cofactor evidence="3">
        <name>Zn(2+)</name>
        <dbReference type="ChEBI" id="CHEBI:29105"/>
    </cofactor>
    <text evidence="3">Binds 1 zinc ion.</text>
</comment>
<dbReference type="Proteomes" id="UP000008948">
    <property type="component" value="Unassembled WGS sequence"/>
</dbReference>
<feature type="compositionally biased region" description="Basic and acidic residues" evidence="4">
    <location>
        <begin position="32"/>
        <end position="45"/>
    </location>
</feature>
<comment type="similarity">
    <text evidence="3">Belongs to the DNA gyrase inhibitor YacG family.</text>
</comment>
<feature type="binding site" evidence="3">
    <location>
        <position position="88"/>
    </location>
    <ligand>
        <name>Zn(2+)</name>
        <dbReference type="ChEBI" id="CHEBI:29105"/>
    </ligand>
</feature>
<feature type="compositionally biased region" description="Polar residues" evidence="4">
    <location>
        <begin position="52"/>
        <end position="64"/>
    </location>
</feature>
<dbReference type="InterPro" id="IPR013088">
    <property type="entry name" value="Znf_NHR/GATA"/>
</dbReference>
<feature type="binding site" evidence="3">
    <location>
        <position position="73"/>
    </location>
    <ligand>
        <name>Zn(2+)</name>
        <dbReference type="ChEBI" id="CHEBI:29105"/>
    </ligand>
</feature>
<comment type="caution">
    <text evidence="5">The sequence shown here is derived from an EMBL/GenBank/DDBJ whole genome shotgun (WGS) entry which is preliminary data.</text>
</comment>
<evidence type="ECO:0000256" key="1">
    <source>
        <dbReference type="ARBA" id="ARBA00022723"/>
    </source>
</evidence>
<dbReference type="NCBIfam" id="NF002362">
    <property type="entry name" value="PRK01343.1"/>
    <property type="match status" value="1"/>
</dbReference>
<evidence type="ECO:0000256" key="2">
    <source>
        <dbReference type="ARBA" id="ARBA00022833"/>
    </source>
</evidence>